<organism evidence="2 3">
    <name type="scientific">Favolaschia claudopus</name>
    <dbReference type="NCBI Taxonomy" id="2862362"/>
    <lineage>
        <taxon>Eukaryota</taxon>
        <taxon>Fungi</taxon>
        <taxon>Dikarya</taxon>
        <taxon>Basidiomycota</taxon>
        <taxon>Agaricomycotina</taxon>
        <taxon>Agaricomycetes</taxon>
        <taxon>Agaricomycetidae</taxon>
        <taxon>Agaricales</taxon>
        <taxon>Marasmiineae</taxon>
        <taxon>Mycenaceae</taxon>
        <taxon>Favolaschia</taxon>
    </lineage>
</organism>
<feature type="region of interest" description="Disordered" evidence="1">
    <location>
        <begin position="1"/>
        <end position="41"/>
    </location>
</feature>
<feature type="compositionally biased region" description="Polar residues" evidence="1">
    <location>
        <begin position="22"/>
        <end position="41"/>
    </location>
</feature>
<dbReference type="AlphaFoldDB" id="A0AAV9ZP96"/>
<proteinExistence type="predicted"/>
<name>A0AAV9ZP96_9AGAR</name>
<gene>
    <name evidence="2" type="ORF">R3P38DRAFT_2805043</name>
</gene>
<comment type="caution">
    <text evidence="2">The sequence shown here is derived from an EMBL/GenBank/DDBJ whole genome shotgun (WGS) entry which is preliminary data.</text>
</comment>
<evidence type="ECO:0000313" key="2">
    <source>
        <dbReference type="EMBL" id="KAK6988038.1"/>
    </source>
</evidence>
<accession>A0AAV9ZP96</accession>
<sequence>MIHVPVLVNRSTRRSANHPKNDQLSSNLGTRSPSVELGPNTSTNLELNNAWFWEGRTRPLNHFLKLSLGTWDGETAECSSEEHVQQLEKSVRSDGRGDSTDLLLIGFGGEIILTAYTIPDSRSRTSAGVDPCGSHYKYLRKEKS</sequence>
<keyword evidence="3" id="KW-1185">Reference proteome</keyword>
<reference evidence="2 3" key="1">
    <citation type="journal article" date="2024" name="J Genomics">
        <title>Draft genome sequencing and assembly of Favolaschia claudopus CIRM-BRFM 2984 isolated from oak limbs.</title>
        <authorList>
            <person name="Navarro D."/>
            <person name="Drula E."/>
            <person name="Chaduli D."/>
            <person name="Cazenave R."/>
            <person name="Ahrendt S."/>
            <person name="Wang J."/>
            <person name="Lipzen A."/>
            <person name="Daum C."/>
            <person name="Barry K."/>
            <person name="Grigoriev I.V."/>
            <person name="Favel A."/>
            <person name="Rosso M.N."/>
            <person name="Martin F."/>
        </authorList>
    </citation>
    <scope>NUCLEOTIDE SEQUENCE [LARGE SCALE GENOMIC DNA]</scope>
    <source>
        <strain evidence="2 3">CIRM-BRFM 2984</strain>
    </source>
</reference>
<evidence type="ECO:0000256" key="1">
    <source>
        <dbReference type="SAM" id="MobiDB-lite"/>
    </source>
</evidence>
<protein>
    <submittedName>
        <fullName evidence="2">Uncharacterized protein</fullName>
    </submittedName>
</protein>
<dbReference type="EMBL" id="JAWWNJ010000126">
    <property type="protein sequence ID" value="KAK6988038.1"/>
    <property type="molecule type" value="Genomic_DNA"/>
</dbReference>
<evidence type="ECO:0000313" key="3">
    <source>
        <dbReference type="Proteomes" id="UP001362999"/>
    </source>
</evidence>
<dbReference type="Proteomes" id="UP001362999">
    <property type="component" value="Unassembled WGS sequence"/>
</dbReference>